<comment type="catalytic activity">
    <reaction evidence="7 10 11">
        <text>4-methyl-5-(2-phosphooxyethyl)-thiazole + 4-amino-2-methyl-5-(diphosphooxymethyl)pyrimidine + H(+) = thiamine phosphate + diphosphate</text>
        <dbReference type="Rhea" id="RHEA:22328"/>
        <dbReference type="ChEBI" id="CHEBI:15378"/>
        <dbReference type="ChEBI" id="CHEBI:33019"/>
        <dbReference type="ChEBI" id="CHEBI:37575"/>
        <dbReference type="ChEBI" id="CHEBI:57841"/>
        <dbReference type="ChEBI" id="CHEBI:58296"/>
        <dbReference type="EC" id="2.5.1.3"/>
    </reaction>
</comment>
<dbReference type="Gene3D" id="3.20.20.70">
    <property type="entry name" value="Aldolase class I"/>
    <property type="match status" value="1"/>
</dbReference>
<comment type="cofactor">
    <cofactor evidence="10">
        <name>Mg(2+)</name>
        <dbReference type="ChEBI" id="CHEBI:18420"/>
    </cofactor>
    <text evidence="10">Binds 1 Mg(2+) ion per subunit.</text>
</comment>
<comment type="function">
    <text evidence="1 10">Condenses 4-methyl-5-(beta-hydroxyethyl)thiazole monophosphate (THZ-P) and 2-methyl-4-amino-5-hydroxymethyl pyrimidine pyrophosphate (HMP-PP) to form thiamine monophosphate (TMP).</text>
</comment>
<evidence type="ECO:0000259" key="13">
    <source>
        <dbReference type="Pfam" id="PF02581"/>
    </source>
</evidence>
<dbReference type="GO" id="GO:0005737">
    <property type="term" value="C:cytoplasm"/>
    <property type="evidence" value="ECO:0007669"/>
    <property type="project" value="TreeGrafter"/>
</dbReference>
<feature type="binding site" evidence="10">
    <location>
        <position position="166"/>
    </location>
    <ligand>
        <name>2-[(2R,5Z)-2-carboxy-4-methylthiazol-5(2H)-ylidene]ethyl phosphate</name>
        <dbReference type="ChEBI" id="CHEBI:62899"/>
    </ligand>
</feature>
<comment type="caution">
    <text evidence="10">Lacks conserved residue(s) required for the propagation of feature annotation.</text>
</comment>
<dbReference type="FunFam" id="3.20.20.70:FF:000096">
    <property type="entry name" value="Thiamine-phosphate synthase"/>
    <property type="match status" value="1"/>
</dbReference>
<evidence type="ECO:0000256" key="4">
    <source>
        <dbReference type="ARBA" id="ARBA00022723"/>
    </source>
</evidence>
<dbReference type="STRING" id="1122189.SAMN02745165_00148"/>
<evidence type="ECO:0000256" key="5">
    <source>
        <dbReference type="ARBA" id="ARBA00022842"/>
    </source>
</evidence>
<dbReference type="GO" id="GO:0000287">
    <property type="term" value="F:magnesium ion binding"/>
    <property type="evidence" value="ECO:0007669"/>
    <property type="project" value="UniProtKB-UniRule"/>
</dbReference>
<evidence type="ECO:0000256" key="10">
    <source>
        <dbReference type="HAMAP-Rule" id="MF_00097"/>
    </source>
</evidence>
<dbReference type="InterPro" id="IPR034291">
    <property type="entry name" value="TMP_synthase"/>
</dbReference>
<comment type="pathway">
    <text evidence="2 10 12">Cofactor biosynthesis; thiamine diphosphate biosynthesis; thiamine phosphate from 4-amino-2-methyl-5-diphosphomethylpyrimidine and 4-methyl-5-(2-phosphoethyl)-thiazole: step 1/1.</text>
</comment>
<evidence type="ECO:0000256" key="1">
    <source>
        <dbReference type="ARBA" id="ARBA00003814"/>
    </source>
</evidence>
<dbReference type="InterPro" id="IPR013785">
    <property type="entry name" value="Aldolase_TIM"/>
</dbReference>
<dbReference type="EC" id="2.5.1.3" evidence="10"/>
<feature type="binding site" evidence="10">
    <location>
        <begin position="135"/>
        <end position="137"/>
    </location>
    <ligand>
        <name>2-[(2R,5Z)-2-carboxy-4-methylthiazol-5(2H)-ylidene]ethyl phosphate</name>
        <dbReference type="ChEBI" id="CHEBI:62899"/>
    </ligand>
</feature>
<dbReference type="NCBIfam" id="TIGR00693">
    <property type="entry name" value="thiE"/>
    <property type="match status" value="1"/>
</dbReference>
<evidence type="ECO:0000313" key="14">
    <source>
        <dbReference type="EMBL" id="SHI47238.1"/>
    </source>
</evidence>
<organism evidence="14 15">
    <name type="scientific">Malonomonas rubra DSM 5091</name>
    <dbReference type="NCBI Taxonomy" id="1122189"/>
    <lineage>
        <taxon>Bacteria</taxon>
        <taxon>Pseudomonadati</taxon>
        <taxon>Thermodesulfobacteriota</taxon>
        <taxon>Desulfuromonadia</taxon>
        <taxon>Desulfuromonadales</taxon>
        <taxon>Geopsychrobacteraceae</taxon>
        <taxon>Malonomonas</taxon>
    </lineage>
</organism>
<comment type="catalytic activity">
    <reaction evidence="9 10 11">
        <text>2-[(2R,5Z)-2-carboxy-4-methylthiazol-5(2H)-ylidene]ethyl phosphate + 4-amino-2-methyl-5-(diphosphooxymethyl)pyrimidine + 2 H(+) = thiamine phosphate + CO2 + diphosphate</text>
        <dbReference type="Rhea" id="RHEA:47844"/>
        <dbReference type="ChEBI" id="CHEBI:15378"/>
        <dbReference type="ChEBI" id="CHEBI:16526"/>
        <dbReference type="ChEBI" id="CHEBI:33019"/>
        <dbReference type="ChEBI" id="CHEBI:37575"/>
        <dbReference type="ChEBI" id="CHEBI:57841"/>
        <dbReference type="ChEBI" id="CHEBI:62899"/>
        <dbReference type="EC" id="2.5.1.3"/>
    </reaction>
</comment>
<dbReference type="InterPro" id="IPR022998">
    <property type="entry name" value="ThiamineP_synth_TenI"/>
</dbReference>
<feature type="binding site" evidence="10">
    <location>
        <position position="109"/>
    </location>
    <ligand>
        <name>4-amino-2-methyl-5-(diphosphooxymethyl)pyrimidine</name>
        <dbReference type="ChEBI" id="CHEBI:57841"/>
    </ligand>
</feature>
<reference evidence="14 15" key="1">
    <citation type="submission" date="2016-11" db="EMBL/GenBank/DDBJ databases">
        <authorList>
            <person name="Jaros S."/>
            <person name="Januszkiewicz K."/>
            <person name="Wedrychowicz H."/>
        </authorList>
    </citation>
    <scope>NUCLEOTIDE SEQUENCE [LARGE SCALE GENOMIC DNA]</scope>
    <source>
        <strain evidence="14 15">DSM 5091</strain>
    </source>
</reference>
<dbReference type="Proteomes" id="UP000184171">
    <property type="component" value="Unassembled WGS sequence"/>
</dbReference>
<dbReference type="GO" id="GO:0009229">
    <property type="term" value="P:thiamine diphosphate biosynthetic process"/>
    <property type="evidence" value="ECO:0007669"/>
    <property type="project" value="UniProtKB-UniRule"/>
</dbReference>
<dbReference type="HAMAP" id="MF_00097">
    <property type="entry name" value="TMP_synthase"/>
    <property type="match status" value="1"/>
</dbReference>
<evidence type="ECO:0000256" key="2">
    <source>
        <dbReference type="ARBA" id="ARBA00005165"/>
    </source>
</evidence>
<evidence type="ECO:0000256" key="6">
    <source>
        <dbReference type="ARBA" id="ARBA00022977"/>
    </source>
</evidence>
<proteinExistence type="inferred from homology"/>
<evidence type="ECO:0000256" key="11">
    <source>
        <dbReference type="RuleBase" id="RU003826"/>
    </source>
</evidence>
<dbReference type="PANTHER" id="PTHR20857">
    <property type="entry name" value="THIAMINE-PHOSPHATE PYROPHOSPHORYLASE"/>
    <property type="match status" value="1"/>
</dbReference>
<dbReference type="CDD" id="cd00564">
    <property type="entry name" value="TMP_TenI"/>
    <property type="match status" value="1"/>
</dbReference>
<evidence type="ECO:0000256" key="8">
    <source>
        <dbReference type="ARBA" id="ARBA00047851"/>
    </source>
</evidence>
<dbReference type="OrthoDB" id="9810880at2"/>
<dbReference type="PANTHER" id="PTHR20857:SF15">
    <property type="entry name" value="THIAMINE-PHOSPHATE SYNTHASE"/>
    <property type="match status" value="1"/>
</dbReference>
<keyword evidence="15" id="KW-1185">Reference proteome</keyword>
<feature type="binding site" evidence="10">
    <location>
        <position position="71"/>
    </location>
    <ligand>
        <name>Mg(2+)</name>
        <dbReference type="ChEBI" id="CHEBI:18420"/>
    </ligand>
</feature>
<feature type="binding site" evidence="10">
    <location>
        <position position="138"/>
    </location>
    <ligand>
        <name>4-amino-2-methyl-5-(diphosphooxymethyl)pyrimidine</name>
        <dbReference type="ChEBI" id="CHEBI:57841"/>
    </ligand>
</feature>
<feature type="domain" description="Thiamine phosphate synthase/TenI" evidence="13">
    <location>
        <begin position="7"/>
        <end position="189"/>
    </location>
</feature>
<protein>
    <recommendedName>
        <fullName evidence="10">Thiamine-phosphate synthase</fullName>
        <shortName evidence="10">TP synthase</shortName>
        <shortName evidence="10">TPS</shortName>
        <ecNumber evidence="10">2.5.1.3</ecNumber>
    </recommendedName>
    <alternativeName>
        <fullName evidence="10">Thiamine-phosphate pyrophosphorylase</fullName>
        <shortName evidence="10">TMP pyrophosphorylase</shortName>
        <shortName evidence="10">TMP-PPase</shortName>
    </alternativeName>
</protein>
<comment type="catalytic activity">
    <reaction evidence="8 10 11">
        <text>2-(2-carboxy-4-methylthiazol-5-yl)ethyl phosphate + 4-amino-2-methyl-5-(diphosphooxymethyl)pyrimidine + 2 H(+) = thiamine phosphate + CO2 + diphosphate</text>
        <dbReference type="Rhea" id="RHEA:47848"/>
        <dbReference type="ChEBI" id="CHEBI:15378"/>
        <dbReference type="ChEBI" id="CHEBI:16526"/>
        <dbReference type="ChEBI" id="CHEBI:33019"/>
        <dbReference type="ChEBI" id="CHEBI:37575"/>
        <dbReference type="ChEBI" id="CHEBI:57841"/>
        <dbReference type="ChEBI" id="CHEBI:62890"/>
        <dbReference type="EC" id="2.5.1.3"/>
    </reaction>
</comment>
<keyword evidence="5 10" id="KW-0460">Magnesium</keyword>
<evidence type="ECO:0000256" key="12">
    <source>
        <dbReference type="RuleBase" id="RU004253"/>
    </source>
</evidence>
<evidence type="ECO:0000256" key="3">
    <source>
        <dbReference type="ARBA" id="ARBA00022679"/>
    </source>
</evidence>
<feature type="binding site" evidence="10">
    <location>
        <begin position="38"/>
        <end position="42"/>
    </location>
    <ligand>
        <name>4-amino-2-methyl-5-(diphosphooxymethyl)pyrimidine</name>
        <dbReference type="ChEBI" id="CHEBI:57841"/>
    </ligand>
</feature>
<feature type="binding site" evidence="10">
    <location>
        <position position="70"/>
    </location>
    <ligand>
        <name>4-amino-2-methyl-5-(diphosphooxymethyl)pyrimidine</name>
        <dbReference type="ChEBI" id="CHEBI:57841"/>
    </ligand>
</feature>
<gene>
    <name evidence="10" type="primary">thiE</name>
    <name evidence="14" type="ORF">SAMN02745165_00148</name>
</gene>
<dbReference type="SUPFAM" id="SSF51391">
    <property type="entry name" value="Thiamin phosphate synthase"/>
    <property type="match status" value="1"/>
</dbReference>
<dbReference type="GO" id="GO:0009228">
    <property type="term" value="P:thiamine biosynthetic process"/>
    <property type="evidence" value="ECO:0007669"/>
    <property type="project" value="UniProtKB-KW"/>
</dbReference>
<dbReference type="EMBL" id="FQZT01000001">
    <property type="protein sequence ID" value="SHI47238.1"/>
    <property type="molecule type" value="Genomic_DNA"/>
</dbReference>
<sequence>MPDLPSIYLITDRKQIPQDKHFLRVLEELLAAGVGMLQLREKDLSAAELLPLALQVRRLTNKYSCRMLINDRIDVALAVDADGVHLGGHSLPPTIARMLIGPDKLIGASTHNIDEVFAATDQGADFVTFGPVFHTPSKAAYGEPVGLEKLQQACHQKTIPIYGLGGIKPENTPDVKQAGADGIAMISGLLCADSPSSSYHQFLKNFDF</sequence>
<feature type="binding site" evidence="10">
    <location>
        <begin position="186"/>
        <end position="187"/>
    </location>
    <ligand>
        <name>2-[(2R,5Z)-2-carboxy-4-methylthiazol-5(2H)-ylidene]ethyl phosphate</name>
        <dbReference type="ChEBI" id="CHEBI:62899"/>
    </ligand>
</feature>
<comment type="similarity">
    <text evidence="10 11">Belongs to the thiamine-phosphate synthase family.</text>
</comment>
<keyword evidence="3 10" id="KW-0808">Transferase</keyword>
<name>A0A1M6BF80_MALRU</name>
<dbReference type="Pfam" id="PF02581">
    <property type="entry name" value="TMP-TENI"/>
    <property type="match status" value="1"/>
</dbReference>
<dbReference type="GO" id="GO:0004789">
    <property type="term" value="F:thiamine-phosphate diphosphorylase activity"/>
    <property type="evidence" value="ECO:0007669"/>
    <property type="project" value="UniProtKB-UniRule"/>
</dbReference>
<evidence type="ECO:0000313" key="15">
    <source>
        <dbReference type="Proteomes" id="UP000184171"/>
    </source>
</evidence>
<evidence type="ECO:0000256" key="9">
    <source>
        <dbReference type="ARBA" id="ARBA00047883"/>
    </source>
</evidence>
<keyword evidence="4 10" id="KW-0479">Metal-binding</keyword>
<dbReference type="AlphaFoldDB" id="A0A1M6BF80"/>
<keyword evidence="6 10" id="KW-0784">Thiamine biosynthesis</keyword>
<dbReference type="InterPro" id="IPR036206">
    <property type="entry name" value="ThiamineP_synth_sf"/>
</dbReference>
<dbReference type="UniPathway" id="UPA00060">
    <property type="reaction ID" value="UER00141"/>
</dbReference>
<evidence type="ECO:0000256" key="7">
    <source>
        <dbReference type="ARBA" id="ARBA00047334"/>
    </source>
</evidence>
<accession>A0A1M6BF80</accession>
<dbReference type="RefSeq" id="WP_072904834.1">
    <property type="nucleotide sequence ID" value="NZ_FQZT01000001.1"/>
</dbReference>